<sequence length="274" mass="31524">MVVDLRNEARQVLDDMKWLLVDVDEEKRLLEEIVGRYVMTGQGNACVVIGKHFSGRTTTVRSVVTKFGLSAKLHVISVAQLGSDKNAMKLLMDEDYTEDCLLIIEDADELATRQRQTLLYLLLDTIRNDCNRQWLVFLMVQNQTDSSYALLKRITSVFLCLYLTDEKTRPAYELLTEAVGMVMPREHSLERIIRYFRRIGNTVDSRVRVTSDLSVYKELDRLVELGILVADPKANNMAFRRCSLNVHTKTLDKILRGIKLPASIEYWFDTQPAE</sequence>
<dbReference type="InterPro" id="IPR003959">
    <property type="entry name" value="ATPase_AAA_core"/>
</dbReference>
<name>A0A0K0CVU4_ANGCA</name>
<dbReference type="GO" id="GO:0016887">
    <property type="term" value="F:ATP hydrolysis activity"/>
    <property type="evidence" value="ECO:0007669"/>
    <property type="project" value="InterPro"/>
</dbReference>
<dbReference type="InterPro" id="IPR016527">
    <property type="entry name" value="ORC4"/>
</dbReference>
<dbReference type="Gene3D" id="3.40.50.300">
    <property type="entry name" value="P-loop containing nucleotide triphosphate hydrolases"/>
    <property type="match status" value="1"/>
</dbReference>
<evidence type="ECO:0000313" key="2">
    <source>
        <dbReference type="Proteomes" id="UP000035642"/>
    </source>
</evidence>
<dbReference type="WBParaSite" id="ACAC_0000149401-mRNA-1">
    <property type="protein sequence ID" value="ACAC_0000149401-mRNA-1"/>
    <property type="gene ID" value="ACAC_0000149401"/>
</dbReference>
<protein>
    <submittedName>
        <fullName evidence="3">ATPase_AAA_core domain-containing protein</fullName>
    </submittedName>
</protein>
<dbReference type="PANTHER" id="PTHR12087:SF0">
    <property type="entry name" value="ORIGIN RECOGNITION COMPLEX SUBUNIT 4"/>
    <property type="match status" value="1"/>
</dbReference>
<evidence type="ECO:0000259" key="1">
    <source>
        <dbReference type="Pfam" id="PF00004"/>
    </source>
</evidence>
<dbReference type="GO" id="GO:0005664">
    <property type="term" value="C:nuclear origin of replication recognition complex"/>
    <property type="evidence" value="ECO:0007669"/>
    <property type="project" value="TreeGrafter"/>
</dbReference>
<dbReference type="PANTHER" id="PTHR12087">
    <property type="entry name" value="ORIGIN RECOGNITION COMPLEX SUBUNIT 4"/>
    <property type="match status" value="1"/>
</dbReference>
<dbReference type="InterPro" id="IPR027417">
    <property type="entry name" value="P-loop_NTPase"/>
</dbReference>
<proteinExistence type="predicted"/>
<dbReference type="AlphaFoldDB" id="A0A0K0CVU4"/>
<dbReference type="Proteomes" id="UP000035642">
    <property type="component" value="Unassembled WGS sequence"/>
</dbReference>
<dbReference type="GO" id="GO:0005524">
    <property type="term" value="F:ATP binding"/>
    <property type="evidence" value="ECO:0007669"/>
    <property type="project" value="InterPro"/>
</dbReference>
<keyword evidence="2" id="KW-1185">Reference proteome</keyword>
<dbReference type="GO" id="GO:0003688">
    <property type="term" value="F:DNA replication origin binding"/>
    <property type="evidence" value="ECO:0007669"/>
    <property type="project" value="TreeGrafter"/>
</dbReference>
<accession>A0A0K0CVU4</accession>
<dbReference type="Pfam" id="PF00004">
    <property type="entry name" value="AAA"/>
    <property type="match status" value="1"/>
</dbReference>
<reference evidence="2" key="1">
    <citation type="submission" date="2012-09" db="EMBL/GenBank/DDBJ databases">
        <authorList>
            <person name="Martin A.A."/>
        </authorList>
    </citation>
    <scope>NUCLEOTIDE SEQUENCE</scope>
</reference>
<organism evidence="2 3">
    <name type="scientific">Angiostrongylus cantonensis</name>
    <name type="common">Rat lungworm</name>
    <dbReference type="NCBI Taxonomy" id="6313"/>
    <lineage>
        <taxon>Eukaryota</taxon>
        <taxon>Metazoa</taxon>
        <taxon>Ecdysozoa</taxon>
        <taxon>Nematoda</taxon>
        <taxon>Chromadorea</taxon>
        <taxon>Rhabditida</taxon>
        <taxon>Rhabditina</taxon>
        <taxon>Rhabditomorpha</taxon>
        <taxon>Strongyloidea</taxon>
        <taxon>Metastrongylidae</taxon>
        <taxon>Angiostrongylus</taxon>
    </lineage>
</organism>
<feature type="domain" description="ATPase AAA-type core" evidence="1">
    <location>
        <begin position="47"/>
        <end position="156"/>
    </location>
</feature>
<dbReference type="STRING" id="6313.A0A0K0CVU4"/>
<dbReference type="SUPFAM" id="SSF52540">
    <property type="entry name" value="P-loop containing nucleoside triphosphate hydrolases"/>
    <property type="match status" value="1"/>
</dbReference>
<evidence type="ECO:0000313" key="3">
    <source>
        <dbReference type="WBParaSite" id="ACAC_0000149401-mRNA-1"/>
    </source>
</evidence>
<reference evidence="3" key="2">
    <citation type="submission" date="2017-02" db="UniProtKB">
        <authorList>
            <consortium name="WormBaseParasite"/>
        </authorList>
    </citation>
    <scope>IDENTIFICATION</scope>
</reference>
<dbReference type="GO" id="GO:0006270">
    <property type="term" value="P:DNA replication initiation"/>
    <property type="evidence" value="ECO:0007669"/>
    <property type="project" value="TreeGrafter"/>
</dbReference>